<feature type="compositionally biased region" description="Polar residues" evidence="2">
    <location>
        <begin position="553"/>
        <end position="564"/>
    </location>
</feature>
<dbReference type="PANTHER" id="PTHR13677">
    <property type="entry name" value="LD41638P"/>
    <property type="match status" value="1"/>
</dbReference>
<dbReference type="InterPro" id="IPR037516">
    <property type="entry name" value="Tripartite_DENN"/>
</dbReference>
<organism evidence="4 5">
    <name type="scientific">Physocladia obscura</name>
    <dbReference type="NCBI Taxonomy" id="109957"/>
    <lineage>
        <taxon>Eukaryota</taxon>
        <taxon>Fungi</taxon>
        <taxon>Fungi incertae sedis</taxon>
        <taxon>Chytridiomycota</taxon>
        <taxon>Chytridiomycota incertae sedis</taxon>
        <taxon>Chytridiomycetes</taxon>
        <taxon>Chytridiales</taxon>
        <taxon>Chytriomycetaceae</taxon>
        <taxon>Physocladia</taxon>
    </lineage>
</organism>
<dbReference type="PANTHER" id="PTHR13677:SF0">
    <property type="entry name" value="LD41638P"/>
    <property type="match status" value="1"/>
</dbReference>
<reference evidence="4" key="1">
    <citation type="submission" date="2020-05" db="EMBL/GenBank/DDBJ databases">
        <title>Phylogenomic resolution of chytrid fungi.</title>
        <authorList>
            <person name="Stajich J.E."/>
            <person name="Amses K."/>
            <person name="Simmons R."/>
            <person name="Seto K."/>
            <person name="Myers J."/>
            <person name="Bonds A."/>
            <person name="Quandt C.A."/>
            <person name="Barry K."/>
            <person name="Liu P."/>
            <person name="Grigoriev I."/>
            <person name="Longcore J.E."/>
            <person name="James T.Y."/>
        </authorList>
    </citation>
    <scope>NUCLEOTIDE SEQUENCE</scope>
    <source>
        <strain evidence="4">JEL0513</strain>
    </source>
</reference>
<dbReference type="InterPro" id="IPR024224">
    <property type="entry name" value="DENND6"/>
</dbReference>
<evidence type="ECO:0000256" key="1">
    <source>
        <dbReference type="ARBA" id="ARBA00007159"/>
    </source>
</evidence>
<sequence>MTTTTTATAIGASVKSDWPANFEEYNEVLVIDASSSDNSDIDNDSSSENLHESEITAGDLLAVLNLASLSPFSQTVDVDDVPQLNPVLSLNLARFSPIDSGMSVDDVVMLRRWCTAVCVVTFDLNTGPELEYLFPHVELSESEIKTICFSSFPDSNSTSHTGDTTFSFRFRSGSAILNIYAPAAPVTRSANGDDARNQTNPRTTTIIDNDAFTYAYVYFRQQADASIHRGYFQKSIVLLTPHPGMHGLFSKILLDDVGGSGVGGGAFTAVGNKIMNAVAATGTGIGDLAKTVLTEFCNDIAKWPSPPSSITCNALYEDQIISVSVFGNTYIFAVPPTSRFPQLFDLSIQNVNKEKGLEHTSSLLHNRTISNPSTPARHLQSIIFSTSTPTPSYLNTPTTGISPKKLQQKFPTSPGRIYATFSATPSLSYLLWELMVLGEPILVQAETPKACSGVVWTLIELIKPVPFGGDFRPFFTIQDSEFQMFGRGGAVVAPPSATVLGVTNPFFDKLFSHWPHKVHVCRGAPPVFALTGSTSAIVGDGHDSPPHLRHNGTRNSRTGSVETGHNSAVKSFLSSLRGTGHGSGNSGSPTPKLANVTDEMHAHIRSNNSSVVTGRGNPIVVFDAVVESVSTKYKPILAKDKKLLKEITDNAARGGVAPEHLDNLLRRHFIELTDRFLQPLNRHYEGLIVGSPLSMFVFIFSIFDFSGRVKLVKTS</sequence>
<comment type="similarity">
    <text evidence="1">Belongs to the DENND6 family.</text>
</comment>
<dbReference type="PROSITE" id="PS50211">
    <property type="entry name" value="DENN"/>
    <property type="match status" value="1"/>
</dbReference>
<dbReference type="EMBL" id="JADGJH010000348">
    <property type="protein sequence ID" value="KAJ3130830.1"/>
    <property type="molecule type" value="Genomic_DNA"/>
</dbReference>
<dbReference type="GO" id="GO:0055037">
    <property type="term" value="C:recycling endosome"/>
    <property type="evidence" value="ECO:0007669"/>
    <property type="project" value="TreeGrafter"/>
</dbReference>
<protein>
    <submittedName>
        <fullName evidence="4">Protein dennd6a</fullName>
    </submittedName>
</protein>
<evidence type="ECO:0000313" key="4">
    <source>
        <dbReference type="EMBL" id="KAJ3130830.1"/>
    </source>
</evidence>
<evidence type="ECO:0000259" key="3">
    <source>
        <dbReference type="PROSITE" id="PS50211"/>
    </source>
</evidence>
<dbReference type="AlphaFoldDB" id="A0AAD5T5F8"/>
<proteinExistence type="inferred from homology"/>
<gene>
    <name evidence="4" type="primary">DENND6A</name>
    <name evidence="4" type="ORF">HK100_007377</name>
</gene>
<feature type="region of interest" description="Disordered" evidence="2">
    <location>
        <begin position="539"/>
        <end position="564"/>
    </location>
</feature>
<feature type="domain" description="UDENN" evidence="3">
    <location>
        <begin position="115"/>
        <end position="715"/>
    </location>
</feature>
<dbReference type="Proteomes" id="UP001211907">
    <property type="component" value="Unassembled WGS sequence"/>
</dbReference>
<feature type="region of interest" description="Disordered" evidence="2">
    <location>
        <begin position="574"/>
        <end position="593"/>
    </location>
</feature>
<comment type="caution">
    <text evidence="4">The sequence shown here is derived from an EMBL/GenBank/DDBJ whole genome shotgun (WGS) entry which is preliminary data.</text>
</comment>
<name>A0AAD5T5F8_9FUNG</name>
<keyword evidence="5" id="KW-1185">Reference proteome</keyword>
<dbReference type="GO" id="GO:0005085">
    <property type="term" value="F:guanyl-nucleotide exchange factor activity"/>
    <property type="evidence" value="ECO:0007669"/>
    <property type="project" value="InterPro"/>
</dbReference>
<evidence type="ECO:0000256" key="2">
    <source>
        <dbReference type="SAM" id="MobiDB-lite"/>
    </source>
</evidence>
<evidence type="ECO:0000313" key="5">
    <source>
        <dbReference type="Proteomes" id="UP001211907"/>
    </source>
</evidence>
<accession>A0AAD5T5F8</accession>